<evidence type="ECO:0000256" key="11">
    <source>
        <dbReference type="ARBA" id="ARBA00023136"/>
    </source>
</evidence>
<feature type="compositionally biased region" description="Polar residues" evidence="13">
    <location>
        <begin position="28"/>
        <end position="38"/>
    </location>
</feature>
<dbReference type="OrthoDB" id="1699231at2759"/>
<feature type="transmembrane region" description="Helical" evidence="12">
    <location>
        <begin position="246"/>
        <end position="268"/>
    </location>
</feature>
<dbReference type="GO" id="GO:0009705">
    <property type="term" value="C:plant-type vacuole membrane"/>
    <property type="evidence" value="ECO:0007669"/>
    <property type="project" value="TreeGrafter"/>
</dbReference>
<evidence type="ECO:0000256" key="6">
    <source>
        <dbReference type="ARBA" id="ARBA00022568"/>
    </source>
</evidence>
<dbReference type="NCBIfam" id="TIGR00846">
    <property type="entry name" value="caca2"/>
    <property type="match status" value="1"/>
</dbReference>
<evidence type="ECO:0000313" key="16">
    <source>
        <dbReference type="RefSeq" id="XP_009775906.1"/>
    </source>
</evidence>
<keyword evidence="6 12" id="KW-0109">Calcium transport</keyword>
<dbReference type="KEGG" id="nsy:104225741"/>
<dbReference type="PANTHER" id="PTHR31503:SF88">
    <property type="entry name" value="VACUOLAR CATION_PROTON EXCHANGER"/>
    <property type="match status" value="1"/>
</dbReference>
<dbReference type="PANTHER" id="PTHR31503">
    <property type="entry name" value="VACUOLAR CALCIUM ION TRANSPORTER"/>
    <property type="match status" value="1"/>
</dbReference>
<dbReference type="NCBIfam" id="TIGR00378">
    <property type="entry name" value="cax"/>
    <property type="match status" value="1"/>
</dbReference>
<feature type="region of interest" description="Disordered" evidence="13">
    <location>
        <begin position="1"/>
        <end position="45"/>
    </location>
</feature>
<keyword evidence="5 12" id="KW-0926">Vacuole</keyword>
<dbReference type="GO" id="GO:0015369">
    <property type="term" value="F:calcium:proton antiporter activity"/>
    <property type="evidence" value="ECO:0007669"/>
    <property type="project" value="UniProtKB-UniRule"/>
</dbReference>
<comment type="subcellular location">
    <subcellularLocation>
        <location evidence="1">Vacuole membrane</location>
        <topology evidence="1">Multi-pass membrane protein</topology>
    </subcellularLocation>
</comment>
<keyword evidence="8 12" id="KW-0106">Calcium</keyword>
<evidence type="ECO:0000259" key="14">
    <source>
        <dbReference type="Pfam" id="PF01699"/>
    </source>
</evidence>
<evidence type="ECO:0000256" key="9">
    <source>
        <dbReference type="ARBA" id="ARBA00022989"/>
    </source>
</evidence>
<dbReference type="RefSeq" id="XP_009775906.1">
    <property type="nucleotide sequence ID" value="XM_009777604.1"/>
</dbReference>
<dbReference type="InterPro" id="IPR004713">
    <property type="entry name" value="CaH_exchang"/>
</dbReference>
<feature type="transmembrane region" description="Helical" evidence="12">
    <location>
        <begin position="110"/>
        <end position="128"/>
    </location>
</feature>
<dbReference type="AlphaFoldDB" id="A0A1U7WF83"/>
<gene>
    <name evidence="16" type="primary">LOC104225741</name>
</gene>
<reference evidence="15" key="1">
    <citation type="journal article" date="2013" name="Genome Biol.">
        <title>Reference genomes and transcriptomes of Nicotiana sylvestris and Nicotiana tomentosiformis.</title>
        <authorList>
            <person name="Sierro N."/>
            <person name="Battey J.N."/>
            <person name="Ouadi S."/>
            <person name="Bovet L."/>
            <person name="Goepfert S."/>
            <person name="Bakaher N."/>
            <person name="Peitsch M.C."/>
            <person name="Ivanov N.V."/>
        </authorList>
    </citation>
    <scope>NUCLEOTIDE SEQUENCE [LARGE SCALE GENOMIC DNA]</scope>
</reference>
<sequence length="464" mass="50717">MGSSEGRAVLQLEDEDLVRSEHFDRKTSSSGAAPQGSSYDVEEDDDSPKSILNSIRKNIQIVFFSNKLNILVPCGPLAIVVNELTDHHVSFQTVFRPQKFYDLYTSSCDIVFQGWIFILSLLGIIPLAERLGWATEQLAFYTGPTVGGLLNATFGNATELIISMYALKSGMIRVVQQSLLGSILSNTLLVLGCAFFGGGIIHSNKEQVFNKGTAVMNSGLLLMAVMCLLFPAVLHVTHTEVHFGKSVLALSRFSSCIMLVAYGAYLFFQLTNQKNLYMPMAEEEDQIDGSSDNEEAPEISKWGSILWLSVMTLWIAVLSEYLVNTIEGASVAMDIPVAFISVILLPIVGNAAEHAGAVMFAVKDKLDISLGVAIGSSTQIAMFGIPFSVVVGWIIGCPMNLDFQMFETATLLMTVLVVAFMLQDGNSNYFKGLMLLLCYLIVAASFFVHIDPESIQDKPRKHNG</sequence>
<dbReference type="eggNOG" id="KOG1397">
    <property type="taxonomic scope" value="Eukaryota"/>
</dbReference>
<dbReference type="FunFam" id="1.20.1420.30:FF:000012">
    <property type="entry name" value="Vacuolar cation/proton exchanger"/>
    <property type="match status" value="1"/>
</dbReference>
<dbReference type="InterPro" id="IPR004798">
    <property type="entry name" value="CAX-like"/>
</dbReference>
<evidence type="ECO:0000256" key="5">
    <source>
        <dbReference type="ARBA" id="ARBA00022554"/>
    </source>
</evidence>
<keyword evidence="15" id="KW-1185">Reference proteome</keyword>
<feature type="transmembrane region" description="Helical" evidence="12">
    <location>
        <begin position="368"/>
        <end position="394"/>
    </location>
</feature>
<feature type="transmembrane region" description="Helical" evidence="12">
    <location>
        <begin position="335"/>
        <end position="362"/>
    </location>
</feature>
<evidence type="ECO:0000256" key="13">
    <source>
        <dbReference type="SAM" id="MobiDB-lite"/>
    </source>
</evidence>
<keyword evidence="7 12" id="KW-0812">Transmembrane</keyword>
<comment type="similarity">
    <text evidence="2">Belongs to the Ca(2+):cation antiporter (CaCA) (TC 2.A.19) family. Cation/proton exchanger (CAX) subfamily.</text>
</comment>
<dbReference type="InterPro" id="IPR044880">
    <property type="entry name" value="NCX_ion-bd_dom_sf"/>
</dbReference>
<organism evidence="15 16">
    <name type="scientific">Nicotiana sylvestris</name>
    <name type="common">Wood tobacco</name>
    <name type="synonym">South American tobacco</name>
    <dbReference type="NCBI Taxonomy" id="4096"/>
    <lineage>
        <taxon>Eukaryota</taxon>
        <taxon>Viridiplantae</taxon>
        <taxon>Streptophyta</taxon>
        <taxon>Embryophyta</taxon>
        <taxon>Tracheophyta</taxon>
        <taxon>Spermatophyta</taxon>
        <taxon>Magnoliopsida</taxon>
        <taxon>eudicotyledons</taxon>
        <taxon>Gunneridae</taxon>
        <taxon>Pentapetalae</taxon>
        <taxon>asterids</taxon>
        <taxon>lamiids</taxon>
        <taxon>Solanales</taxon>
        <taxon>Solanaceae</taxon>
        <taxon>Nicotianoideae</taxon>
        <taxon>Nicotianeae</taxon>
        <taxon>Nicotiana</taxon>
    </lineage>
</organism>
<feature type="transmembrane region" description="Helical" evidence="12">
    <location>
        <begin position="429"/>
        <end position="450"/>
    </location>
</feature>
<feature type="transmembrane region" description="Helical" evidence="12">
    <location>
        <begin position="214"/>
        <end position="234"/>
    </location>
</feature>
<evidence type="ECO:0000256" key="1">
    <source>
        <dbReference type="ARBA" id="ARBA00004128"/>
    </source>
</evidence>
<reference evidence="16" key="2">
    <citation type="submission" date="2025-08" db="UniProtKB">
        <authorList>
            <consortium name="RefSeq"/>
        </authorList>
    </citation>
    <scope>IDENTIFICATION</scope>
    <source>
        <tissue evidence="16">Leaf</tissue>
    </source>
</reference>
<feature type="domain" description="Sodium/calcium exchanger membrane region" evidence="14">
    <location>
        <begin position="115"/>
        <end position="270"/>
    </location>
</feature>
<keyword evidence="4 12" id="KW-0050">Antiport</keyword>
<dbReference type="InterPro" id="IPR004837">
    <property type="entry name" value="NaCa_Exmemb"/>
</dbReference>
<keyword evidence="11 12" id="KW-0472">Membrane</keyword>
<evidence type="ECO:0000256" key="7">
    <source>
        <dbReference type="ARBA" id="ARBA00022692"/>
    </source>
</evidence>
<feature type="compositionally biased region" description="Basic and acidic residues" evidence="13">
    <location>
        <begin position="17"/>
        <end position="27"/>
    </location>
</feature>
<dbReference type="GeneID" id="104225741"/>
<evidence type="ECO:0000256" key="3">
    <source>
        <dbReference type="ARBA" id="ARBA00022448"/>
    </source>
</evidence>
<dbReference type="Gene3D" id="1.20.1420.30">
    <property type="entry name" value="NCX, central ion-binding region"/>
    <property type="match status" value="2"/>
</dbReference>
<evidence type="ECO:0000256" key="12">
    <source>
        <dbReference type="RuleBase" id="RU365028"/>
    </source>
</evidence>
<protein>
    <recommendedName>
        <fullName evidence="12">Vacuolar cation/proton exchanger</fullName>
    </recommendedName>
</protein>
<keyword evidence="10 12" id="KW-0406">Ion transport</keyword>
<accession>A0A1U7WF83</accession>
<comment type="function">
    <text evidence="12">Vacuolar cation/proton exchanger (CAX). Translocates Ca(2+) and other metal ions into vacuoles using the proton gradient formed by H(+)-ATPase and H(+)-pyrophosphatase.</text>
</comment>
<feature type="transmembrane region" description="Helical" evidence="12">
    <location>
        <begin position="148"/>
        <end position="167"/>
    </location>
</feature>
<evidence type="ECO:0000313" key="15">
    <source>
        <dbReference type="Proteomes" id="UP000189701"/>
    </source>
</evidence>
<feature type="transmembrane region" description="Helical" evidence="12">
    <location>
        <begin position="179"/>
        <end position="202"/>
    </location>
</feature>
<name>A0A1U7WF83_NICSY</name>
<keyword evidence="9 12" id="KW-1133">Transmembrane helix</keyword>
<dbReference type="Pfam" id="PF01699">
    <property type="entry name" value="Na_Ca_ex"/>
    <property type="match status" value="2"/>
</dbReference>
<proteinExistence type="inferred from homology"/>
<evidence type="ECO:0000256" key="4">
    <source>
        <dbReference type="ARBA" id="ARBA00022449"/>
    </source>
</evidence>
<evidence type="ECO:0000256" key="2">
    <source>
        <dbReference type="ARBA" id="ARBA00008248"/>
    </source>
</evidence>
<feature type="domain" description="Sodium/calcium exchanger membrane region" evidence="14">
    <location>
        <begin position="304"/>
        <end position="446"/>
    </location>
</feature>
<comment type="caution">
    <text evidence="12">Lacks conserved residue(s) required for the propagation of feature annotation.</text>
</comment>
<feature type="transmembrane region" description="Helical" evidence="12">
    <location>
        <begin position="406"/>
        <end position="423"/>
    </location>
</feature>
<evidence type="ECO:0000256" key="8">
    <source>
        <dbReference type="ARBA" id="ARBA00022837"/>
    </source>
</evidence>
<dbReference type="GO" id="GO:0006874">
    <property type="term" value="P:intracellular calcium ion homeostasis"/>
    <property type="evidence" value="ECO:0007669"/>
    <property type="project" value="TreeGrafter"/>
</dbReference>
<feature type="transmembrane region" description="Helical" evidence="12">
    <location>
        <begin position="305"/>
        <end position="323"/>
    </location>
</feature>
<keyword evidence="3 12" id="KW-0813">Transport</keyword>
<evidence type="ECO:0000256" key="10">
    <source>
        <dbReference type="ARBA" id="ARBA00023065"/>
    </source>
</evidence>
<dbReference type="Proteomes" id="UP000189701">
    <property type="component" value="Unplaced"/>
</dbReference>
<dbReference type="FunFam" id="1.20.1420.30:FF:000008">
    <property type="entry name" value="Vacuolar cation/proton exchanger"/>
    <property type="match status" value="1"/>
</dbReference>